<evidence type="ECO:0000256" key="4">
    <source>
        <dbReference type="ARBA" id="ARBA00022692"/>
    </source>
</evidence>
<dbReference type="GO" id="GO:0005886">
    <property type="term" value="C:plasma membrane"/>
    <property type="evidence" value="ECO:0007669"/>
    <property type="project" value="UniProtKB-SubCell"/>
</dbReference>
<dbReference type="Gene3D" id="2.30.30.60">
    <property type="match status" value="1"/>
</dbReference>
<dbReference type="Pfam" id="PF21082">
    <property type="entry name" value="MS_channel_3rd"/>
    <property type="match status" value="1"/>
</dbReference>
<dbReference type="Gene3D" id="3.30.70.100">
    <property type="match status" value="1"/>
</dbReference>
<dbReference type="InterPro" id="IPR045276">
    <property type="entry name" value="YbiO_bact"/>
</dbReference>
<dbReference type="Gene3D" id="1.10.287.1260">
    <property type="match status" value="1"/>
</dbReference>
<dbReference type="Pfam" id="PF00924">
    <property type="entry name" value="MS_channel_2nd"/>
    <property type="match status" value="1"/>
</dbReference>
<protein>
    <submittedName>
        <fullName evidence="13">Mechanosensitive ion channel family protein</fullName>
    </submittedName>
</protein>
<dbReference type="InterPro" id="IPR049278">
    <property type="entry name" value="MS_channel_C"/>
</dbReference>
<feature type="transmembrane region" description="Helical" evidence="8">
    <location>
        <begin position="493"/>
        <end position="513"/>
    </location>
</feature>
<feature type="region of interest" description="Disordered" evidence="7">
    <location>
        <begin position="94"/>
        <end position="119"/>
    </location>
</feature>
<feature type="transmembrane region" description="Helical" evidence="8">
    <location>
        <begin position="449"/>
        <end position="467"/>
    </location>
</feature>
<feature type="domain" description="Mechanosensitive ion channel transmembrane helices 2/3" evidence="11">
    <location>
        <begin position="670"/>
        <end position="709"/>
    </location>
</feature>
<dbReference type="PANTHER" id="PTHR30460">
    <property type="entry name" value="MODERATE CONDUCTANCE MECHANOSENSITIVE CHANNEL YBIO"/>
    <property type="match status" value="1"/>
</dbReference>
<feature type="transmembrane region" description="Helical" evidence="8">
    <location>
        <begin position="525"/>
        <end position="545"/>
    </location>
</feature>
<dbReference type="EMBL" id="QRBE01000012">
    <property type="protein sequence ID" value="RDS79495.1"/>
    <property type="molecule type" value="Genomic_DNA"/>
</dbReference>
<feature type="region of interest" description="Disordered" evidence="7">
    <location>
        <begin position="238"/>
        <end position="269"/>
    </location>
</feature>
<feature type="transmembrane region" description="Helical" evidence="8">
    <location>
        <begin position="416"/>
        <end position="437"/>
    </location>
</feature>
<dbReference type="InterPro" id="IPR006685">
    <property type="entry name" value="MscS_channel_2nd"/>
</dbReference>
<gene>
    <name evidence="13" type="ORF">DWU98_16980</name>
</gene>
<sequence>MALGMRVQRAIEWMASSSRTAAANVALRSKHRGPSFSSATSRASTNVRMHHAAVTATRFIVTMCRNVALTFLISAGIFAVASFSATAAEPASASSSTNPACVQSGATQPPATAGKAASSTAKLAATTPTAKPIVPLQANGLIARSLRQIGLWAAGLGLQVDEAGKSLVALIKLFERSGGHIANASDRQLLLHAAGALAGVFAAGLVLEWLLHFALRRPLCALVAKADAVEGRDRAREARERAVAAHHAEASRAAEKKGAEQAKTEAGVQPPTDDVALVHTSEHGVDKVEPVRVGVQNSAAGSQADHVRQERSSSRASYKHADHAMPARYVNALHHLLFAAVVLLINLFPLLVFFIVSGLVLRALGGDDDRIHAIVSSFIDAYISMRITMAILRLLVSPQGPGLCVLRVSHRTTRTVLGWMRGIVFLAAFGMAFGDALQTLGGGAASRMAFIKLISLFVHVAAVILILQLRHPVGRAIAAAPDARGLIAGARNWLARVWALFAAVFVLGVWVVWALGVEDGFPKLIHFIGISAGILIVARVLTILVQGALGRLFHHDDDAGTNAHDARSRLAHRYYPIINGLVSFFIAVFTLIALCQAWGLDSIGWFAHSAVGHSLASASLTILVATIIAIVVWEAASLSIERRIALWTEHGDLMRAARLRTLLPMMRTSLLIVVVLVVGLTALNEIGINTTPLLASASIVGVALGFGSQKLVQDFITGIFLLMENAMQVGDWVTVAGVSGTVEYLSVRTVRLRGGDGSLYTVPFSSVTTVNNINRGIGNASMSVSVAYGEDVERAIEELKKIGRELRAEPAFQKSILKDLEIWGVDSVDGSKVTIVGQMQCNDSGRWGVQRELNRRIMQNFRDIGIEIANPRISYLFMEQEAKPSNQGSVK</sequence>
<evidence type="ECO:0000256" key="3">
    <source>
        <dbReference type="ARBA" id="ARBA00022475"/>
    </source>
</evidence>
<evidence type="ECO:0000259" key="12">
    <source>
        <dbReference type="Pfam" id="PF25392"/>
    </source>
</evidence>
<dbReference type="SUPFAM" id="SSF82689">
    <property type="entry name" value="Mechanosensitive channel protein MscS (YggB), C-terminal domain"/>
    <property type="match status" value="1"/>
</dbReference>
<evidence type="ECO:0000256" key="2">
    <source>
        <dbReference type="ARBA" id="ARBA00008017"/>
    </source>
</evidence>
<comment type="similarity">
    <text evidence="2">Belongs to the MscS (TC 1.A.23) family.</text>
</comment>
<feature type="domain" description="Mechanosensitive ion channel MscS C-terminal" evidence="10">
    <location>
        <begin position="781"/>
        <end position="868"/>
    </location>
</feature>
<feature type="compositionally biased region" description="Low complexity" evidence="7">
    <location>
        <begin position="109"/>
        <end position="119"/>
    </location>
</feature>
<dbReference type="GO" id="GO:0008381">
    <property type="term" value="F:mechanosensitive monoatomic ion channel activity"/>
    <property type="evidence" value="ECO:0007669"/>
    <property type="project" value="InterPro"/>
</dbReference>
<evidence type="ECO:0000256" key="8">
    <source>
        <dbReference type="SAM" id="Phobius"/>
    </source>
</evidence>
<dbReference type="Pfam" id="PF21088">
    <property type="entry name" value="MS_channel_1st"/>
    <property type="match status" value="1"/>
</dbReference>
<feature type="transmembrane region" description="Helical" evidence="8">
    <location>
        <begin position="577"/>
        <end position="600"/>
    </location>
</feature>
<feature type="domain" description="Mechanosensitive ion channel MscS" evidence="9">
    <location>
        <begin position="711"/>
        <end position="774"/>
    </location>
</feature>
<evidence type="ECO:0000256" key="6">
    <source>
        <dbReference type="ARBA" id="ARBA00023136"/>
    </source>
</evidence>
<feature type="transmembrane region" description="Helical" evidence="8">
    <location>
        <begin position="661"/>
        <end position="680"/>
    </location>
</feature>
<reference evidence="13 14" key="1">
    <citation type="submission" date="2018-07" db="EMBL/GenBank/DDBJ databases">
        <title>Dyella monticola sp. nov. and Dyella psychrodurans sp. nov. isolated from monsoon evergreen broad-leaved forest soil of Dinghu Mountain, China.</title>
        <authorList>
            <person name="Gao Z."/>
            <person name="Qiu L."/>
        </authorList>
    </citation>
    <scope>NUCLEOTIDE SEQUENCE [LARGE SCALE GENOMIC DNA]</scope>
    <source>
        <strain evidence="13 14">4G-K06</strain>
    </source>
</reference>
<evidence type="ECO:0000313" key="13">
    <source>
        <dbReference type="EMBL" id="RDS79495.1"/>
    </source>
</evidence>
<evidence type="ECO:0000256" key="5">
    <source>
        <dbReference type="ARBA" id="ARBA00022989"/>
    </source>
</evidence>
<dbReference type="InterPro" id="IPR011066">
    <property type="entry name" value="MscS_channel_C_sf"/>
</dbReference>
<name>A0A370WU70_9GAMM</name>
<feature type="transmembrane region" description="Helical" evidence="8">
    <location>
        <begin position="336"/>
        <end position="361"/>
    </location>
</feature>
<dbReference type="PANTHER" id="PTHR30460:SF0">
    <property type="entry name" value="MODERATE CONDUCTANCE MECHANOSENSITIVE CHANNEL YBIO"/>
    <property type="match status" value="1"/>
</dbReference>
<dbReference type="SUPFAM" id="SSF82861">
    <property type="entry name" value="Mechanosensitive channel protein MscS (YggB), transmembrane region"/>
    <property type="match status" value="1"/>
</dbReference>
<feature type="transmembrane region" description="Helical" evidence="8">
    <location>
        <begin position="686"/>
        <end position="706"/>
    </location>
</feature>
<proteinExistence type="inferred from homology"/>
<dbReference type="Proteomes" id="UP000254258">
    <property type="component" value="Unassembled WGS sequence"/>
</dbReference>
<dbReference type="Pfam" id="PF25392">
    <property type="entry name" value="MS_channel_TM1"/>
    <property type="match status" value="1"/>
</dbReference>
<feature type="compositionally biased region" description="Basic and acidic residues" evidence="7">
    <location>
        <begin position="238"/>
        <end position="263"/>
    </location>
</feature>
<feature type="transmembrane region" description="Helical" evidence="8">
    <location>
        <begin position="189"/>
        <end position="211"/>
    </location>
</feature>
<feature type="transmembrane region" description="Helical" evidence="8">
    <location>
        <begin position="373"/>
        <end position="396"/>
    </location>
</feature>
<dbReference type="InterPro" id="IPR049142">
    <property type="entry name" value="MS_channel_1st"/>
</dbReference>
<feature type="transmembrane region" description="Helical" evidence="8">
    <location>
        <begin position="67"/>
        <end position="88"/>
    </location>
</feature>
<dbReference type="InterPro" id="IPR023408">
    <property type="entry name" value="MscS_beta-dom_sf"/>
</dbReference>
<accession>A0A370WU70</accession>
<dbReference type="SUPFAM" id="SSF50182">
    <property type="entry name" value="Sm-like ribonucleoproteins"/>
    <property type="match status" value="1"/>
</dbReference>
<comment type="subcellular location">
    <subcellularLocation>
        <location evidence="1">Cell membrane</location>
        <topology evidence="1">Multi-pass membrane protein</topology>
    </subcellularLocation>
</comment>
<feature type="domain" description="Moderate conductance mechanosensitive channel YbiO-like transmembrane helix 1" evidence="12">
    <location>
        <begin position="530"/>
        <end position="605"/>
    </location>
</feature>
<keyword evidence="5 8" id="KW-1133">Transmembrane helix</keyword>
<evidence type="ECO:0000259" key="9">
    <source>
        <dbReference type="Pfam" id="PF00924"/>
    </source>
</evidence>
<keyword evidence="6 8" id="KW-0472">Membrane</keyword>
<organism evidence="13 14">
    <name type="scientific">Dyella monticola</name>
    <dbReference type="NCBI Taxonomy" id="1927958"/>
    <lineage>
        <taxon>Bacteria</taxon>
        <taxon>Pseudomonadati</taxon>
        <taxon>Pseudomonadota</taxon>
        <taxon>Gammaproteobacteria</taxon>
        <taxon>Lysobacterales</taxon>
        <taxon>Rhodanobacteraceae</taxon>
        <taxon>Dyella</taxon>
    </lineage>
</organism>
<keyword evidence="4 8" id="KW-0812">Transmembrane</keyword>
<dbReference type="InterPro" id="IPR011014">
    <property type="entry name" value="MscS_channel_TM-2"/>
</dbReference>
<evidence type="ECO:0000259" key="10">
    <source>
        <dbReference type="Pfam" id="PF21082"/>
    </source>
</evidence>
<keyword evidence="3" id="KW-1003">Cell membrane</keyword>
<comment type="caution">
    <text evidence="13">The sequence shown here is derived from an EMBL/GenBank/DDBJ whole genome shotgun (WGS) entry which is preliminary data.</text>
</comment>
<keyword evidence="14" id="KW-1185">Reference proteome</keyword>
<evidence type="ECO:0000259" key="11">
    <source>
        <dbReference type="Pfam" id="PF21088"/>
    </source>
</evidence>
<dbReference type="AlphaFoldDB" id="A0A370WU70"/>
<evidence type="ECO:0000256" key="1">
    <source>
        <dbReference type="ARBA" id="ARBA00004651"/>
    </source>
</evidence>
<dbReference type="InterPro" id="IPR010920">
    <property type="entry name" value="LSM_dom_sf"/>
</dbReference>
<evidence type="ECO:0000313" key="14">
    <source>
        <dbReference type="Proteomes" id="UP000254258"/>
    </source>
</evidence>
<evidence type="ECO:0000256" key="7">
    <source>
        <dbReference type="SAM" id="MobiDB-lite"/>
    </source>
</evidence>
<dbReference type="InterPro" id="IPR057485">
    <property type="entry name" value="YbiO-like_TM1"/>
</dbReference>
<feature type="transmembrane region" description="Helical" evidence="8">
    <location>
        <begin position="620"/>
        <end position="640"/>
    </location>
</feature>